<sequence>MRLFNNINRNQTKRAAYKKLSQYRRLQRIAGEPYSPKVTTTYSFEPRSFTGSPSRQTETMVLRKVAAEQELDKIREAINAISDAYQRQIIIEKYCKRHIKSDIEIYMDLGYTESEFYRLLENGILEFAESYRNGNLLVFESEDDELDLFGRNQPESAKKLLGD</sequence>
<proteinExistence type="predicted"/>
<protein>
    <submittedName>
        <fullName evidence="1">Phage encoded transcriptional regulator, ArpU family protein</fullName>
    </submittedName>
</protein>
<dbReference type="PATRIC" id="fig|1403946.3.peg.1570"/>
<dbReference type="EMBL" id="AZMF01000127">
    <property type="protein sequence ID" value="ETI84500.1"/>
    <property type="molecule type" value="Genomic_DNA"/>
</dbReference>
<comment type="caution">
    <text evidence="1">The sequence shown here is derived from an EMBL/GenBank/DDBJ whole genome shotgun (WGS) entry which is preliminary data.</text>
</comment>
<dbReference type="GO" id="GO:0003746">
    <property type="term" value="F:translation elongation factor activity"/>
    <property type="evidence" value="ECO:0007669"/>
    <property type="project" value="InterPro"/>
</dbReference>
<reference evidence="1 2" key="1">
    <citation type="submission" date="2013-12" db="EMBL/GenBank/DDBJ databases">
        <title>A Varibaculum cambriense genome reconstructed from a premature infant gut community with otherwise low bacterial novelty that shifts toward anaerobic metabolism during the third week of life.</title>
        <authorList>
            <person name="Brown C.T."/>
            <person name="Sharon I."/>
            <person name="Thomas B.C."/>
            <person name="Castelle C.J."/>
            <person name="Morowitz M.J."/>
            <person name="Banfield J.F."/>
        </authorList>
    </citation>
    <scope>NUCLEOTIDE SEQUENCE [LARGE SCALE GENOMIC DNA]</scope>
    <source>
        <strain evidence="2">DORA_7</strain>
    </source>
</reference>
<dbReference type="InterPro" id="IPR006524">
    <property type="entry name" value="ArpU-like"/>
</dbReference>
<dbReference type="eggNOG" id="ENOG503333C">
    <property type="taxonomic scope" value="Bacteria"/>
</dbReference>
<dbReference type="PROSITE" id="PS00824">
    <property type="entry name" value="EF1BD_1"/>
    <property type="match status" value="1"/>
</dbReference>
<gene>
    <name evidence="1" type="ORF">Q615_SPAC00127G0144</name>
</gene>
<dbReference type="Proteomes" id="UP000018846">
    <property type="component" value="Unassembled WGS sequence"/>
</dbReference>
<accession>W1TSX5</accession>
<dbReference type="AlphaFoldDB" id="W1TSX5"/>
<evidence type="ECO:0000313" key="2">
    <source>
        <dbReference type="Proteomes" id="UP000018846"/>
    </source>
</evidence>
<name>W1TSX5_STRAP</name>
<dbReference type="NCBIfam" id="TIGR01637">
    <property type="entry name" value="phage_arpU"/>
    <property type="match status" value="1"/>
</dbReference>
<organism evidence="1 2">
    <name type="scientific">Streptococcus anginosus DORA_7</name>
    <dbReference type="NCBI Taxonomy" id="1403946"/>
    <lineage>
        <taxon>Bacteria</taxon>
        <taxon>Bacillati</taxon>
        <taxon>Bacillota</taxon>
        <taxon>Bacilli</taxon>
        <taxon>Lactobacillales</taxon>
        <taxon>Streptococcaceae</taxon>
        <taxon>Streptococcus</taxon>
        <taxon>Streptococcus anginosus group</taxon>
    </lineage>
</organism>
<dbReference type="InterPro" id="IPR001326">
    <property type="entry name" value="Transl_elong_EF1B_B/D_CS"/>
</dbReference>
<evidence type="ECO:0000313" key="1">
    <source>
        <dbReference type="EMBL" id="ETI84500.1"/>
    </source>
</evidence>